<keyword evidence="2 6" id="KW-0812">Transmembrane</keyword>
<feature type="transmembrane region" description="Helical" evidence="6">
    <location>
        <begin position="335"/>
        <end position="357"/>
    </location>
</feature>
<feature type="transmembrane region" description="Helical" evidence="6">
    <location>
        <begin position="394"/>
        <end position="414"/>
    </location>
</feature>
<proteinExistence type="predicted"/>
<dbReference type="SUPFAM" id="SSF103473">
    <property type="entry name" value="MFS general substrate transporter"/>
    <property type="match status" value="1"/>
</dbReference>
<evidence type="ECO:0000313" key="9">
    <source>
        <dbReference type="Proteomes" id="UP000799423"/>
    </source>
</evidence>
<feature type="transmembrane region" description="Helical" evidence="6">
    <location>
        <begin position="187"/>
        <end position="207"/>
    </location>
</feature>
<dbReference type="GO" id="GO:0022857">
    <property type="term" value="F:transmembrane transporter activity"/>
    <property type="evidence" value="ECO:0007669"/>
    <property type="project" value="InterPro"/>
</dbReference>
<dbReference type="InterPro" id="IPR020846">
    <property type="entry name" value="MFS_dom"/>
</dbReference>
<dbReference type="PANTHER" id="PTHR23501">
    <property type="entry name" value="MAJOR FACILITATOR SUPERFAMILY"/>
    <property type="match status" value="1"/>
</dbReference>
<evidence type="ECO:0000256" key="2">
    <source>
        <dbReference type="ARBA" id="ARBA00022692"/>
    </source>
</evidence>
<dbReference type="OrthoDB" id="440553at2759"/>
<protein>
    <submittedName>
        <fullName evidence="8">MSF multidrug transporter</fullName>
    </submittedName>
</protein>
<accession>A0A6A7BK06</accession>
<dbReference type="Pfam" id="PF07690">
    <property type="entry name" value="MFS_1"/>
    <property type="match status" value="1"/>
</dbReference>
<evidence type="ECO:0000256" key="1">
    <source>
        <dbReference type="ARBA" id="ARBA00004141"/>
    </source>
</evidence>
<feature type="transmembrane region" description="Helical" evidence="6">
    <location>
        <begin position="257"/>
        <end position="278"/>
    </location>
</feature>
<dbReference type="GO" id="GO:0005886">
    <property type="term" value="C:plasma membrane"/>
    <property type="evidence" value="ECO:0007669"/>
    <property type="project" value="TreeGrafter"/>
</dbReference>
<feature type="region of interest" description="Disordered" evidence="5">
    <location>
        <begin position="1"/>
        <end position="25"/>
    </location>
</feature>
<feature type="transmembrane region" description="Helical" evidence="6">
    <location>
        <begin position="133"/>
        <end position="151"/>
    </location>
</feature>
<dbReference type="Gene3D" id="1.20.1250.20">
    <property type="entry name" value="MFS general substrate transporter like domains"/>
    <property type="match status" value="1"/>
</dbReference>
<evidence type="ECO:0000256" key="5">
    <source>
        <dbReference type="SAM" id="MobiDB-lite"/>
    </source>
</evidence>
<comment type="subcellular location">
    <subcellularLocation>
        <location evidence="1">Membrane</location>
        <topology evidence="1">Multi-pass membrane protein</topology>
    </subcellularLocation>
</comment>
<dbReference type="PANTHER" id="PTHR23501:SF43">
    <property type="entry name" value="MULTIDRUG TRANSPORTER, PUTATIVE (AFU_ORTHOLOGUE AFUA_6G03040)-RELATED"/>
    <property type="match status" value="1"/>
</dbReference>
<reference evidence="8" key="1">
    <citation type="submission" date="2020-01" db="EMBL/GenBank/DDBJ databases">
        <authorList>
            <consortium name="DOE Joint Genome Institute"/>
            <person name="Haridas S."/>
            <person name="Albert R."/>
            <person name="Binder M."/>
            <person name="Bloem J."/>
            <person name="Labutti K."/>
            <person name="Salamov A."/>
            <person name="Andreopoulos B."/>
            <person name="Baker S.E."/>
            <person name="Barry K."/>
            <person name="Bills G."/>
            <person name="Bluhm B.H."/>
            <person name="Cannon C."/>
            <person name="Castanera R."/>
            <person name="Culley D.E."/>
            <person name="Daum C."/>
            <person name="Ezra D."/>
            <person name="Gonzalez J.B."/>
            <person name="Henrissat B."/>
            <person name="Kuo A."/>
            <person name="Liang C."/>
            <person name="Lipzen A."/>
            <person name="Lutzoni F."/>
            <person name="Magnuson J."/>
            <person name="Mondo S."/>
            <person name="Nolan M."/>
            <person name="Ohm R."/>
            <person name="Pangilinan J."/>
            <person name="Park H.-J."/>
            <person name="Ramirez L."/>
            <person name="Alfaro M."/>
            <person name="Sun H."/>
            <person name="Tritt A."/>
            <person name="Yoshinaga Y."/>
            <person name="Zwiers L.-H."/>
            <person name="Turgeon B.G."/>
            <person name="Goodwin S.B."/>
            <person name="Spatafora J.W."/>
            <person name="Crous P.W."/>
            <person name="Grigoriev I.V."/>
        </authorList>
    </citation>
    <scope>NUCLEOTIDE SEQUENCE</scope>
    <source>
        <strain evidence="8">IPT5</strain>
    </source>
</reference>
<evidence type="ECO:0000256" key="6">
    <source>
        <dbReference type="SAM" id="Phobius"/>
    </source>
</evidence>
<evidence type="ECO:0000313" key="8">
    <source>
        <dbReference type="EMBL" id="KAF2854795.1"/>
    </source>
</evidence>
<feature type="transmembrane region" description="Helical" evidence="6">
    <location>
        <begin position="35"/>
        <end position="59"/>
    </location>
</feature>
<keyword evidence="3 6" id="KW-1133">Transmembrane helix</keyword>
<feature type="domain" description="Major facilitator superfamily (MFS) profile" evidence="7">
    <location>
        <begin position="36"/>
        <end position="525"/>
    </location>
</feature>
<dbReference type="Proteomes" id="UP000799423">
    <property type="component" value="Unassembled WGS sequence"/>
</dbReference>
<dbReference type="PRINTS" id="PR01036">
    <property type="entry name" value="TCRTETB"/>
</dbReference>
<dbReference type="PROSITE" id="PS50850">
    <property type="entry name" value="MFS"/>
    <property type="match status" value="1"/>
</dbReference>
<gene>
    <name evidence="8" type="ORF">T440DRAFT_496155</name>
</gene>
<feature type="transmembrane region" description="Helical" evidence="6">
    <location>
        <begin position="364"/>
        <end position="382"/>
    </location>
</feature>
<feature type="transmembrane region" description="Helical" evidence="6">
    <location>
        <begin position="101"/>
        <end position="127"/>
    </location>
</feature>
<feature type="transmembrane region" description="Helical" evidence="6">
    <location>
        <begin position="158"/>
        <end position="181"/>
    </location>
</feature>
<feature type="transmembrane region" description="Helical" evidence="6">
    <location>
        <begin position="299"/>
        <end position="315"/>
    </location>
</feature>
<dbReference type="InterPro" id="IPR036259">
    <property type="entry name" value="MFS_trans_sf"/>
</dbReference>
<name>A0A6A7BK06_9PLEO</name>
<dbReference type="Gene3D" id="1.20.1720.10">
    <property type="entry name" value="Multidrug resistance protein D"/>
    <property type="match status" value="1"/>
</dbReference>
<keyword evidence="9" id="KW-1185">Reference proteome</keyword>
<feature type="transmembrane region" description="Helical" evidence="6">
    <location>
        <begin position="71"/>
        <end position="89"/>
    </location>
</feature>
<organism evidence="8 9">
    <name type="scientific">Plenodomus tracheiphilus IPT5</name>
    <dbReference type="NCBI Taxonomy" id="1408161"/>
    <lineage>
        <taxon>Eukaryota</taxon>
        <taxon>Fungi</taxon>
        <taxon>Dikarya</taxon>
        <taxon>Ascomycota</taxon>
        <taxon>Pezizomycotina</taxon>
        <taxon>Dothideomycetes</taxon>
        <taxon>Pleosporomycetidae</taxon>
        <taxon>Pleosporales</taxon>
        <taxon>Pleosporineae</taxon>
        <taxon>Leptosphaeriaceae</taxon>
        <taxon>Plenodomus</taxon>
    </lineage>
</organism>
<dbReference type="AlphaFoldDB" id="A0A6A7BK06"/>
<feature type="transmembrane region" description="Helical" evidence="6">
    <location>
        <begin position="500"/>
        <end position="520"/>
    </location>
</feature>
<evidence type="ECO:0000259" key="7">
    <source>
        <dbReference type="PROSITE" id="PS50850"/>
    </source>
</evidence>
<sequence>MVEYEDPVDSTGATPTPTPAPATAPPSISPARLNIIIIGLWICLFLSAMDTTIVTTSLIKISGDFNALEKSTWLVTAYLLTYNSFLMITAKLSDIWGLKNLMLSCAVVFLVASMACGGAQSMIQLIVFRTFQGIGGSGLYSLTFVSIMKLVSPEKIGLYSGIVSSVFAMANLLGPLFGGIISDRTTWRWIFLLNGPVLIVAMLLLFISMPTYKDGKSNRERLRSLDSIGGILSVCWPIPMIFALQDAGVTHPWSSGVIIGTLVTGIVLLIVFGSYETWITYRTSKEAIFPVHFLRNPSMRLILLSQFLMGMPYYANFVQLPQRFQSVNFTTAERAGILLLPMSLVSPVGAMLSGFLVRRIPLEFITVTAVAVVLIGTGLLSSLPTSSHLWPGTYGYEVITGLGMGLAAPPYFMLVGTSVAEKDISVATGALNMFRTLGGCIAVAICSTVHQERLNARLPAFLSPKQIAAAKSSGIFVAQLPEDMRARVGKVFGESYNRQYQVLLAFNGLNMFVVVALCILRKKLGVFGKLTRQQEDTELTELFYDSTRRQAQCVLVIKLY</sequence>
<dbReference type="InterPro" id="IPR011701">
    <property type="entry name" value="MFS"/>
</dbReference>
<evidence type="ECO:0000256" key="3">
    <source>
        <dbReference type="ARBA" id="ARBA00022989"/>
    </source>
</evidence>
<feature type="compositionally biased region" description="Pro residues" evidence="5">
    <location>
        <begin position="16"/>
        <end position="25"/>
    </location>
</feature>
<evidence type="ECO:0000256" key="4">
    <source>
        <dbReference type="ARBA" id="ARBA00023136"/>
    </source>
</evidence>
<dbReference type="EMBL" id="MU006292">
    <property type="protein sequence ID" value="KAF2854795.1"/>
    <property type="molecule type" value="Genomic_DNA"/>
</dbReference>
<keyword evidence="4 6" id="KW-0472">Membrane</keyword>